<evidence type="ECO:0000256" key="12">
    <source>
        <dbReference type="ARBA" id="ARBA00023285"/>
    </source>
</evidence>
<feature type="transmembrane region" description="Helical" evidence="13">
    <location>
        <begin position="269"/>
        <end position="290"/>
    </location>
</feature>
<dbReference type="PANTHER" id="PTHR40659:SF1">
    <property type="entry name" value="NICKEL_COBALT EFFLUX SYSTEM RCNA"/>
    <property type="match status" value="1"/>
</dbReference>
<keyword evidence="3" id="KW-0171">Cobalt transport</keyword>
<dbReference type="AlphaFoldDB" id="A0A1N6EDH2"/>
<feature type="compositionally biased region" description="Basic and acidic residues" evidence="14">
    <location>
        <begin position="180"/>
        <end position="207"/>
    </location>
</feature>
<keyword evidence="11 13" id="KW-0472">Membrane</keyword>
<evidence type="ECO:0000256" key="9">
    <source>
        <dbReference type="ARBA" id="ARBA00023065"/>
    </source>
</evidence>
<sequence length="332" mass="33685">MIAAALLALALAGLWASGAVEALGRWGAAAQKEFQGSMAGAIRALKAGQPAAIWGLIGLCFAYGVVHAAGPGHGKVLIGGYGLGRRVPLVKLSVLALLSSLAQAGGAVLLVYGAIALLGWGGDRVEGLTEEVLAPASYGAIALIGAWLVWRGLRSLLRRAKDGGQGHDHGHAQHGHGHGHVHDHGHDPEHEHDHGHDQGHDHGHDHGGAVCETCGHAHGPTLEQVESAGSLRDMAILIAGIAIRPCTGALFLLVITWRLGLAGAGVAGAFAMGLGTALVTIAVAVMAVTLREGTWSALEGRGAALRIAGPVLELAAGAVVVLVAGQLLMRAL</sequence>
<comment type="similarity">
    <text evidence="13">Belongs to the NiCoT transporter (TC 2.A.52) family.</text>
</comment>
<dbReference type="GO" id="GO:0015099">
    <property type="term" value="F:nickel cation transmembrane transporter activity"/>
    <property type="evidence" value="ECO:0007669"/>
    <property type="project" value="UniProtKB-UniRule"/>
</dbReference>
<keyword evidence="10" id="KW-0921">Nickel transport</keyword>
<keyword evidence="12" id="KW-0170">Cobalt</keyword>
<dbReference type="Pfam" id="PF03824">
    <property type="entry name" value="NicO"/>
    <property type="match status" value="1"/>
</dbReference>
<dbReference type="GO" id="GO:0005886">
    <property type="term" value="C:plasma membrane"/>
    <property type="evidence" value="ECO:0007669"/>
    <property type="project" value="UniProtKB-SubCell"/>
</dbReference>
<evidence type="ECO:0000256" key="1">
    <source>
        <dbReference type="ARBA" id="ARBA00002510"/>
    </source>
</evidence>
<accession>A0A1N6EDH2</accession>
<evidence type="ECO:0000256" key="14">
    <source>
        <dbReference type="SAM" id="MobiDB-lite"/>
    </source>
</evidence>
<feature type="transmembrane region" description="Helical" evidence="13">
    <location>
        <begin position="51"/>
        <end position="71"/>
    </location>
</feature>
<dbReference type="STRING" id="1217970.SAMN05444002_0634"/>
<comment type="subcellular location">
    <subcellularLocation>
        <location evidence="2 13">Cell membrane</location>
        <topology evidence="2 13">Multi-pass membrane protein</topology>
    </subcellularLocation>
</comment>
<dbReference type="GO" id="GO:0046583">
    <property type="term" value="F:monoatomic cation efflux transmembrane transporter activity"/>
    <property type="evidence" value="ECO:0007669"/>
    <property type="project" value="TreeGrafter"/>
</dbReference>
<organism evidence="15 16">
    <name type="scientific">Vannielia litorea</name>
    <dbReference type="NCBI Taxonomy" id="1217970"/>
    <lineage>
        <taxon>Bacteria</taxon>
        <taxon>Pseudomonadati</taxon>
        <taxon>Pseudomonadota</taxon>
        <taxon>Alphaproteobacteria</taxon>
        <taxon>Rhodobacterales</taxon>
        <taxon>Paracoccaceae</taxon>
        <taxon>Vannielia</taxon>
    </lineage>
</organism>
<feature type="region of interest" description="Disordered" evidence="14">
    <location>
        <begin position="161"/>
        <end position="212"/>
    </location>
</feature>
<keyword evidence="4 13" id="KW-0813">Transport</keyword>
<evidence type="ECO:0000256" key="6">
    <source>
        <dbReference type="ARBA" id="ARBA00022596"/>
    </source>
</evidence>
<feature type="transmembrane region" description="Helical" evidence="13">
    <location>
        <begin position="234"/>
        <end position="257"/>
    </location>
</feature>
<keyword evidence="5" id="KW-1003">Cell membrane</keyword>
<keyword evidence="8 13" id="KW-1133">Transmembrane helix</keyword>
<evidence type="ECO:0000256" key="5">
    <source>
        <dbReference type="ARBA" id="ARBA00022475"/>
    </source>
</evidence>
<dbReference type="GO" id="GO:0006824">
    <property type="term" value="P:cobalt ion transport"/>
    <property type="evidence" value="ECO:0007669"/>
    <property type="project" value="UniProtKB-KW"/>
</dbReference>
<dbReference type="InterPro" id="IPR051224">
    <property type="entry name" value="NiCoT_RcnA"/>
</dbReference>
<evidence type="ECO:0000256" key="10">
    <source>
        <dbReference type="ARBA" id="ARBA00023112"/>
    </source>
</evidence>
<feature type="transmembrane region" description="Helical" evidence="13">
    <location>
        <begin position="132"/>
        <end position="150"/>
    </location>
</feature>
<evidence type="ECO:0000256" key="7">
    <source>
        <dbReference type="ARBA" id="ARBA00022692"/>
    </source>
</evidence>
<evidence type="ECO:0000256" key="4">
    <source>
        <dbReference type="ARBA" id="ARBA00022448"/>
    </source>
</evidence>
<comment type="function">
    <text evidence="1">Efflux system for nickel and cobalt.</text>
</comment>
<name>A0A1N6EDH2_9RHOB</name>
<feature type="compositionally biased region" description="Basic and acidic residues" evidence="14">
    <location>
        <begin position="161"/>
        <end position="171"/>
    </location>
</feature>
<dbReference type="Proteomes" id="UP000184932">
    <property type="component" value="Unassembled WGS sequence"/>
</dbReference>
<reference evidence="16" key="1">
    <citation type="submission" date="2016-11" db="EMBL/GenBank/DDBJ databases">
        <authorList>
            <person name="Varghese N."/>
            <person name="Submissions S."/>
        </authorList>
    </citation>
    <scope>NUCLEOTIDE SEQUENCE [LARGE SCALE GENOMIC DNA]</scope>
    <source>
        <strain evidence="16">DSM 29440</strain>
    </source>
</reference>
<evidence type="ECO:0000256" key="2">
    <source>
        <dbReference type="ARBA" id="ARBA00004651"/>
    </source>
</evidence>
<evidence type="ECO:0000313" key="15">
    <source>
        <dbReference type="EMBL" id="SIN81088.1"/>
    </source>
</evidence>
<evidence type="ECO:0000256" key="11">
    <source>
        <dbReference type="ARBA" id="ARBA00023136"/>
    </source>
</evidence>
<dbReference type="GO" id="GO:0010045">
    <property type="term" value="P:response to nickel cation"/>
    <property type="evidence" value="ECO:0007669"/>
    <property type="project" value="TreeGrafter"/>
</dbReference>
<proteinExistence type="inferred from homology"/>
<keyword evidence="6" id="KW-0533">Nickel</keyword>
<protein>
    <recommendedName>
        <fullName evidence="13">Nickel/cobalt efflux system</fullName>
    </recommendedName>
</protein>
<dbReference type="InterPro" id="IPR011541">
    <property type="entry name" value="Ni/Co_transpt_high_affinity"/>
</dbReference>
<evidence type="ECO:0000256" key="8">
    <source>
        <dbReference type="ARBA" id="ARBA00022989"/>
    </source>
</evidence>
<keyword evidence="7 13" id="KW-0812">Transmembrane</keyword>
<evidence type="ECO:0000256" key="13">
    <source>
        <dbReference type="RuleBase" id="RU362101"/>
    </source>
</evidence>
<dbReference type="GO" id="GO:0032025">
    <property type="term" value="P:response to cobalt ion"/>
    <property type="evidence" value="ECO:0007669"/>
    <property type="project" value="TreeGrafter"/>
</dbReference>
<keyword evidence="9" id="KW-0406">Ion transport</keyword>
<feature type="transmembrane region" description="Helical" evidence="13">
    <location>
        <begin position="311"/>
        <end position="329"/>
    </location>
</feature>
<evidence type="ECO:0000313" key="16">
    <source>
        <dbReference type="Proteomes" id="UP000184932"/>
    </source>
</evidence>
<gene>
    <name evidence="15" type="ORF">SAMN05444002_0634</name>
</gene>
<keyword evidence="16" id="KW-1185">Reference proteome</keyword>
<evidence type="ECO:0000256" key="3">
    <source>
        <dbReference type="ARBA" id="ARBA00022426"/>
    </source>
</evidence>
<feature type="transmembrane region" description="Helical" evidence="13">
    <location>
        <begin position="92"/>
        <end position="120"/>
    </location>
</feature>
<dbReference type="EMBL" id="FSRL01000001">
    <property type="protein sequence ID" value="SIN81088.1"/>
    <property type="molecule type" value="Genomic_DNA"/>
</dbReference>
<dbReference type="PANTHER" id="PTHR40659">
    <property type="entry name" value="NICKEL/COBALT EFFLUX SYSTEM RCNA"/>
    <property type="match status" value="1"/>
</dbReference>